<dbReference type="Gene3D" id="3.90.76.10">
    <property type="entry name" value="Dipeptide-binding Protein, Domain 1"/>
    <property type="match status" value="1"/>
</dbReference>
<evidence type="ECO:0000256" key="4">
    <source>
        <dbReference type="SAM" id="SignalP"/>
    </source>
</evidence>
<dbReference type="CDD" id="cd08493">
    <property type="entry name" value="PBP2_DppA_like"/>
    <property type="match status" value="1"/>
</dbReference>
<dbReference type="PIRSF" id="PIRSF002741">
    <property type="entry name" value="MppA"/>
    <property type="match status" value="1"/>
</dbReference>
<dbReference type="PANTHER" id="PTHR30290:SF38">
    <property type="entry name" value="D,D-DIPEPTIDE-BINDING PERIPLASMIC PROTEIN DDPA-RELATED"/>
    <property type="match status" value="1"/>
</dbReference>
<reference evidence="6 7" key="1">
    <citation type="submission" date="2018-02" db="EMBL/GenBank/DDBJ databases">
        <title>The draft genome of Phyllobacterium myrsinacearum DSM5892.</title>
        <authorList>
            <person name="Li L."/>
            <person name="Liu L."/>
            <person name="Zhang X."/>
            <person name="Wang T."/>
        </authorList>
    </citation>
    <scope>NUCLEOTIDE SEQUENCE [LARGE SCALE GENOMIC DNA]</scope>
    <source>
        <strain evidence="6 7">DSM 5892</strain>
    </source>
</reference>
<feature type="signal peptide" evidence="4">
    <location>
        <begin position="1"/>
        <end position="26"/>
    </location>
</feature>
<dbReference type="GO" id="GO:0042938">
    <property type="term" value="P:dipeptide transport"/>
    <property type="evidence" value="ECO:0007669"/>
    <property type="project" value="TreeGrafter"/>
</dbReference>
<dbReference type="Proteomes" id="UP000238563">
    <property type="component" value="Unassembled WGS sequence"/>
</dbReference>
<proteinExistence type="inferred from homology"/>
<dbReference type="GO" id="GO:0043190">
    <property type="term" value="C:ATP-binding cassette (ABC) transporter complex"/>
    <property type="evidence" value="ECO:0007669"/>
    <property type="project" value="InterPro"/>
</dbReference>
<dbReference type="Gene3D" id="3.10.105.10">
    <property type="entry name" value="Dipeptide-binding Protein, Domain 3"/>
    <property type="match status" value="1"/>
</dbReference>
<sequence length="539" mass="59220">MNFGIAQHSIALACTALSLTLFPVLAAPASAKTLVYCSEASPEGFDPALYSTNSTWDASSKPVYNRLVEFQNGTTNVLPGLAESWTISDDKLTYTFKLRNNVKFHTTEYFTPSRDLNADDVVFSLQRQLDKTSPWHTYITGITWEMTTAMGLPDMVKEISKVDDKTVKIVLSAPSASVLANLAMDFASILSKEYADHLQADGKMTQLNELPVGTGPYQFVNYQQDSVVRFAANPDYWDGRQKIDDLIFSITLDQTTRIQKLRAGECQVASYPSPADVAGLKADSELKVLEQPGLNVAYLAYNTLVPPFDKAEVRRALNMAINKQAIVDAVFQGMGQVAKNPLPPAGWGYNDAVNDDPYDPEKAKSMLQAAGVGNLAMKVWAMPVSRPYMPNARRAAELIQADFARVGVSVEIVSYEWGEYLKKARDKNRDGAVILGGTSDNGDPDNLLSFFFGCAGVGSSNYSNWCFQPLDSLLQKARIIPDQAERTKLYEEAQVIIKREAPIAALDHSTVVMPMSKKVSGYVLDPLGSHRFDGVDLAE</sequence>
<evidence type="ECO:0000256" key="1">
    <source>
        <dbReference type="ARBA" id="ARBA00004418"/>
    </source>
</evidence>
<comment type="caution">
    <text evidence="6">The sequence shown here is derived from an EMBL/GenBank/DDBJ whole genome shotgun (WGS) entry which is preliminary data.</text>
</comment>
<dbReference type="InterPro" id="IPR000914">
    <property type="entry name" value="SBP_5_dom"/>
</dbReference>
<dbReference type="GO" id="GO:1904680">
    <property type="term" value="F:peptide transmembrane transporter activity"/>
    <property type="evidence" value="ECO:0007669"/>
    <property type="project" value="TreeGrafter"/>
</dbReference>
<feature type="domain" description="Solute-binding protein family 5" evidence="5">
    <location>
        <begin position="77"/>
        <end position="457"/>
    </location>
</feature>
<dbReference type="SUPFAM" id="SSF53850">
    <property type="entry name" value="Periplasmic binding protein-like II"/>
    <property type="match status" value="1"/>
</dbReference>
<evidence type="ECO:0000259" key="5">
    <source>
        <dbReference type="Pfam" id="PF00496"/>
    </source>
</evidence>
<keyword evidence="7" id="KW-1185">Reference proteome</keyword>
<comment type="subcellular location">
    <subcellularLocation>
        <location evidence="1">Periplasm</location>
    </subcellularLocation>
</comment>
<dbReference type="InterPro" id="IPR030678">
    <property type="entry name" value="Peptide/Ni-bd"/>
</dbReference>
<accession>A0A2S9JQ41</accession>
<dbReference type="OrthoDB" id="9803988at2"/>
<dbReference type="EMBL" id="PVBT01000002">
    <property type="protein sequence ID" value="PRD55356.1"/>
    <property type="molecule type" value="Genomic_DNA"/>
</dbReference>
<dbReference type="AlphaFoldDB" id="A0A2S9JQ41"/>
<dbReference type="GO" id="GO:0030288">
    <property type="term" value="C:outer membrane-bounded periplasmic space"/>
    <property type="evidence" value="ECO:0007669"/>
    <property type="project" value="TreeGrafter"/>
</dbReference>
<gene>
    <name evidence="6" type="ORF">C5750_09330</name>
</gene>
<dbReference type="Gene3D" id="3.40.190.10">
    <property type="entry name" value="Periplasmic binding protein-like II"/>
    <property type="match status" value="1"/>
</dbReference>
<comment type="similarity">
    <text evidence="2">Belongs to the bacterial solute-binding protein 5 family.</text>
</comment>
<dbReference type="PANTHER" id="PTHR30290">
    <property type="entry name" value="PERIPLASMIC BINDING COMPONENT OF ABC TRANSPORTER"/>
    <property type="match status" value="1"/>
</dbReference>
<dbReference type="RefSeq" id="WP_105733585.1">
    <property type="nucleotide sequence ID" value="NZ_PVBT01000002.1"/>
</dbReference>
<dbReference type="Pfam" id="PF00496">
    <property type="entry name" value="SBP_bac_5"/>
    <property type="match status" value="1"/>
</dbReference>
<dbReference type="InterPro" id="IPR039424">
    <property type="entry name" value="SBP_5"/>
</dbReference>
<feature type="chain" id="PRO_5015535004" evidence="4">
    <location>
        <begin position="27"/>
        <end position="539"/>
    </location>
</feature>
<evidence type="ECO:0000256" key="2">
    <source>
        <dbReference type="ARBA" id="ARBA00005695"/>
    </source>
</evidence>
<evidence type="ECO:0000313" key="7">
    <source>
        <dbReference type="Proteomes" id="UP000238563"/>
    </source>
</evidence>
<evidence type="ECO:0000256" key="3">
    <source>
        <dbReference type="ARBA" id="ARBA00022729"/>
    </source>
</evidence>
<name>A0A2S9JQ41_9HYPH</name>
<protein>
    <submittedName>
        <fullName evidence="6">ABC transporter substrate-binding protein</fullName>
    </submittedName>
</protein>
<evidence type="ECO:0000313" key="6">
    <source>
        <dbReference type="EMBL" id="PRD55356.1"/>
    </source>
</evidence>
<keyword evidence="3 4" id="KW-0732">Signal</keyword>
<organism evidence="6 7">
    <name type="scientific">Phyllobacterium myrsinacearum</name>
    <dbReference type="NCBI Taxonomy" id="28101"/>
    <lineage>
        <taxon>Bacteria</taxon>
        <taxon>Pseudomonadati</taxon>
        <taxon>Pseudomonadota</taxon>
        <taxon>Alphaproteobacteria</taxon>
        <taxon>Hyphomicrobiales</taxon>
        <taxon>Phyllobacteriaceae</taxon>
        <taxon>Phyllobacterium</taxon>
    </lineage>
</organism>
<dbReference type="FunFam" id="3.40.190.10:FF:000036">
    <property type="entry name" value="Dipeptide ABC transporter, substrate-binding protein"/>
    <property type="match status" value="1"/>
</dbReference>